<feature type="domain" description="Methyltransferase type 11" evidence="1">
    <location>
        <begin position="56"/>
        <end position="151"/>
    </location>
</feature>
<dbReference type="SUPFAM" id="SSF53335">
    <property type="entry name" value="S-adenosyl-L-methionine-dependent methyltransferases"/>
    <property type="match status" value="1"/>
</dbReference>
<dbReference type="InterPro" id="IPR013216">
    <property type="entry name" value="Methyltransf_11"/>
</dbReference>
<keyword evidence="2" id="KW-0808">Transferase</keyword>
<accession>A0AAU7PK61</accession>
<dbReference type="PANTHER" id="PTHR43591">
    <property type="entry name" value="METHYLTRANSFERASE"/>
    <property type="match status" value="1"/>
</dbReference>
<dbReference type="InterPro" id="IPR029063">
    <property type="entry name" value="SAM-dependent_MTases_sf"/>
</dbReference>
<evidence type="ECO:0000259" key="1">
    <source>
        <dbReference type="Pfam" id="PF08241"/>
    </source>
</evidence>
<dbReference type="Pfam" id="PF08241">
    <property type="entry name" value="Methyltransf_11"/>
    <property type="match status" value="1"/>
</dbReference>
<dbReference type="GO" id="GO:0008757">
    <property type="term" value="F:S-adenosylmethionine-dependent methyltransferase activity"/>
    <property type="evidence" value="ECO:0007669"/>
    <property type="project" value="InterPro"/>
</dbReference>
<protein>
    <submittedName>
        <fullName evidence="2">Class I SAM-dependent methyltransferase</fullName>
        <ecNumber evidence="2">2.1.-.-</ecNumber>
    </submittedName>
</protein>
<organism evidence="2">
    <name type="scientific">Lacrimispora sp. BS-2</name>
    <dbReference type="NCBI Taxonomy" id="3151850"/>
    <lineage>
        <taxon>Bacteria</taxon>
        <taxon>Bacillati</taxon>
        <taxon>Bacillota</taxon>
        <taxon>Clostridia</taxon>
        <taxon>Lachnospirales</taxon>
        <taxon>Lachnospiraceae</taxon>
        <taxon>Lacrimispora</taxon>
    </lineage>
</organism>
<sequence length="251" mass="28962">MEKQDNIQRLSHSYWSQRAEEFSQLRMQDYDSPLYPAFKEFLRKNMPETGAPLKALDAGCGAGFFSMLLSELGCEVTGVDFSRDMLRQAAKNARDTGHDRISFLHMDIQNMDFSDETFDFIVTRNVTWVLPDAARAYEEMMRVLRPGGVLLNMDSNYGRAFNEADARGETPSHPTQSLEQLKMRNFIARDLEITRTDRPEWDMVKLWKEGAERVCCYRDLEKLLGIGRWNNQYTKPSASSRAVMFAVAAWK</sequence>
<dbReference type="EC" id="2.1.-.-" evidence="2"/>
<proteinExistence type="predicted"/>
<evidence type="ECO:0000313" key="2">
    <source>
        <dbReference type="EMBL" id="XBS52623.1"/>
    </source>
</evidence>
<gene>
    <name evidence="2" type="ORF">ABFV83_12310</name>
</gene>
<dbReference type="GO" id="GO:0032259">
    <property type="term" value="P:methylation"/>
    <property type="evidence" value="ECO:0007669"/>
    <property type="project" value="UniProtKB-KW"/>
</dbReference>
<dbReference type="PANTHER" id="PTHR43591:SF24">
    <property type="entry name" value="2-METHOXY-6-POLYPRENYL-1,4-BENZOQUINOL METHYLASE, MITOCHONDRIAL"/>
    <property type="match status" value="1"/>
</dbReference>
<dbReference type="EMBL" id="CP157940">
    <property type="protein sequence ID" value="XBS52623.1"/>
    <property type="molecule type" value="Genomic_DNA"/>
</dbReference>
<name>A0AAU7PK61_9FIRM</name>
<keyword evidence="2" id="KW-0489">Methyltransferase</keyword>
<dbReference type="Gene3D" id="3.40.50.150">
    <property type="entry name" value="Vaccinia Virus protein VP39"/>
    <property type="match status" value="1"/>
</dbReference>
<reference evidence="2" key="1">
    <citation type="submission" date="2024-06" db="EMBL/GenBank/DDBJ databases">
        <title>Lacrimispora cavernae sp. nov., a novel anaerobe isolated from bat guano pile inside a cave.</title>
        <authorList>
            <person name="Miller S.L."/>
            <person name="Lu N."/>
            <person name="King J."/>
            <person name="Sankaranarayanan K."/>
            <person name="Lawson P.A."/>
        </authorList>
    </citation>
    <scope>NUCLEOTIDE SEQUENCE</scope>
    <source>
        <strain evidence="2">BS-2</strain>
    </source>
</reference>
<dbReference type="RefSeq" id="WP_349944203.1">
    <property type="nucleotide sequence ID" value="NZ_CP157940.1"/>
</dbReference>
<dbReference type="AlphaFoldDB" id="A0AAU7PK61"/>
<dbReference type="CDD" id="cd02440">
    <property type="entry name" value="AdoMet_MTases"/>
    <property type="match status" value="1"/>
</dbReference>